<dbReference type="InterPro" id="IPR011050">
    <property type="entry name" value="Pectin_lyase_fold/virulence"/>
</dbReference>
<dbReference type="InterPro" id="IPR012334">
    <property type="entry name" value="Pectin_lyas_fold"/>
</dbReference>
<dbReference type="EMBL" id="JAELVQ010000018">
    <property type="protein sequence ID" value="MBJ6368967.1"/>
    <property type="molecule type" value="Genomic_DNA"/>
</dbReference>
<comment type="caution">
    <text evidence="2">The sequence shown here is derived from an EMBL/GenBank/DDBJ whole genome shotgun (WGS) entry which is preliminary data.</text>
</comment>
<feature type="domain" description="Right handed beta helix" evidence="1">
    <location>
        <begin position="203"/>
        <end position="348"/>
    </location>
</feature>
<dbReference type="InterPro" id="IPR006626">
    <property type="entry name" value="PbH1"/>
</dbReference>
<proteinExistence type="predicted"/>
<reference evidence="2" key="1">
    <citation type="submission" date="2020-12" db="EMBL/GenBank/DDBJ databases">
        <title>Snuella sp. nov., isolated from sediment in Incheon.</title>
        <authorList>
            <person name="Kim W."/>
        </authorList>
    </citation>
    <scope>NUCLEOTIDE SEQUENCE</scope>
    <source>
        <strain evidence="2">CAU 1569</strain>
    </source>
</reference>
<dbReference type="Proteomes" id="UP000610931">
    <property type="component" value="Unassembled WGS sequence"/>
</dbReference>
<keyword evidence="3" id="KW-1185">Reference proteome</keyword>
<dbReference type="SUPFAM" id="SSF51126">
    <property type="entry name" value="Pectin lyase-like"/>
    <property type="match status" value="1"/>
</dbReference>
<protein>
    <submittedName>
        <fullName evidence="2">Right-handed parallel beta-helix repeat-containing protein</fullName>
    </submittedName>
</protein>
<gene>
    <name evidence="2" type="ORF">JF259_12795</name>
</gene>
<dbReference type="RefSeq" id="WP_199115729.1">
    <property type="nucleotide sequence ID" value="NZ_JAELVQ010000018.1"/>
</dbReference>
<evidence type="ECO:0000313" key="3">
    <source>
        <dbReference type="Proteomes" id="UP000610931"/>
    </source>
</evidence>
<sequence length="542" mass="60324">MFLLVLILNSCTLKNEAKAYFFNTQTGNDDNLGTSEEKPWRSISKLNTIKLNPGDHVYLAQGQTFTGDIALKDIKGNLTAPIKILSYQSKLTNKNTPPQIIGGIEIENSSFIEIYDLVVTKGMLDSMLIGENRKYMRCGILVKTSKPGTYEHIKLKNLYVSDIFFEKKGFKRPKEEVRTPNGVQNYGWGIRFINNLDSAYFRNISIDSSVITNISHTGIKLTVRTNDVHFGLTDFRISNSKVNNTGGPGIQMSGVSNGHVYKNTVDRSGSNDDPRKWGRGSGLWTWGSSNVLIEKNKFINANGPGDSAGAHIDFNCSNIILQYNFSANNAGGFCEILGNNYNCAYRYNISVNDGYRVKGSNEAFQEGKILWLSGYNGSKVKRKGPFNSYIYNNTIYVSKTIDAKIAIDRAARGILIANNIFHIEGASISVKGDQYNPEKEGVWKATNVIFTNNLFLHNKSWPEDQCLQDANPLFGNVRFHQKGGNQMKDYIPENVELIKNYGIVIPKLPQDSIGLVVKLNPLKDILGNPIKGLPDLGAIEID</sequence>
<evidence type="ECO:0000313" key="2">
    <source>
        <dbReference type="EMBL" id="MBJ6368967.1"/>
    </source>
</evidence>
<dbReference type="Pfam" id="PF13229">
    <property type="entry name" value="Beta_helix"/>
    <property type="match status" value="1"/>
</dbReference>
<dbReference type="AlphaFoldDB" id="A0A8J7IQ32"/>
<evidence type="ECO:0000259" key="1">
    <source>
        <dbReference type="Pfam" id="PF13229"/>
    </source>
</evidence>
<dbReference type="Gene3D" id="2.160.20.10">
    <property type="entry name" value="Single-stranded right-handed beta-helix, Pectin lyase-like"/>
    <property type="match status" value="1"/>
</dbReference>
<name>A0A8J7IQ32_9FLAO</name>
<dbReference type="InterPro" id="IPR039448">
    <property type="entry name" value="Beta_helix"/>
</dbReference>
<accession>A0A8J7IQ32</accession>
<organism evidence="2 3">
    <name type="scientific">Snuella sedimenti</name>
    <dbReference type="NCBI Taxonomy" id="2798802"/>
    <lineage>
        <taxon>Bacteria</taxon>
        <taxon>Pseudomonadati</taxon>
        <taxon>Bacteroidota</taxon>
        <taxon>Flavobacteriia</taxon>
        <taxon>Flavobacteriales</taxon>
        <taxon>Flavobacteriaceae</taxon>
        <taxon>Snuella</taxon>
    </lineage>
</organism>
<dbReference type="SMART" id="SM00710">
    <property type="entry name" value="PbH1"/>
    <property type="match status" value="6"/>
</dbReference>